<keyword evidence="7 9" id="KW-0904">Protein phosphatase</keyword>
<dbReference type="GO" id="GO:0046872">
    <property type="term" value="F:metal ion binding"/>
    <property type="evidence" value="ECO:0007669"/>
    <property type="project" value="UniProtKB-KW"/>
</dbReference>
<gene>
    <name evidence="12" type="ORF">D9Q98_000169</name>
</gene>
<dbReference type="InterPro" id="IPR001932">
    <property type="entry name" value="PPM-type_phosphatase-like_dom"/>
</dbReference>
<comment type="cofactor">
    <cofactor evidence="1">
        <name>Mn(2+)</name>
        <dbReference type="ChEBI" id="CHEBI:29035"/>
    </cofactor>
</comment>
<evidence type="ECO:0000256" key="7">
    <source>
        <dbReference type="ARBA" id="ARBA00022912"/>
    </source>
</evidence>
<dbReference type="InterPro" id="IPR000222">
    <property type="entry name" value="PP2C_BS"/>
</dbReference>
<feature type="region of interest" description="Disordered" evidence="10">
    <location>
        <begin position="495"/>
        <end position="586"/>
    </location>
</feature>
<reference evidence="12" key="1">
    <citation type="journal article" date="2019" name="Plant J.">
        <title>Chlorella vulgaris genome assembly and annotation reveals the molecular basis for metabolic acclimation to high light conditions.</title>
        <authorList>
            <person name="Cecchin M."/>
            <person name="Marcolungo L."/>
            <person name="Rossato M."/>
            <person name="Girolomoni L."/>
            <person name="Cosentino E."/>
            <person name="Cuine S."/>
            <person name="Li-Beisson Y."/>
            <person name="Delledonne M."/>
            <person name="Ballottari M."/>
        </authorList>
    </citation>
    <scope>NUCLEOTIDE SEQUENCE</scope>
    <source>
        <strain evidence="12">211/11P</strain>
    </source>
</reference>
<comment type="cofactor">
    <cofactor evidence="2">
        <name>Mg(2+)</name>
        <dbReference type="ChEBI" id="CHEBI:18420"/>
    </cofactor>
</comment>
<keyword evidence="5 9" id="KW-0378">Hydrolase</keyword>
<evidence type="ECO:0000256" key="6">
    <source>
        <dbReference type="ARBA" id="ARBA00022842"/>
    </source>
</evidence>
<evidence type="ECO:0000256" key="8">
    <source>
        <dbReference type="ARBA" id="ARBA00023211"/>
    </source>
</evidence>
<reference evidence="12" key="2">
    <citation type="submission" date="2020-11" db="EMBL/GenBank/DDBJ databases">
        <authorList>
            <person name="Cecchin M."/>
            <person name="Marcolungo L."/>
            <person name="Rossato M."/>
            <person name="Girolomoni L."/>
            <person name="Cosentino E."/>
            <person name="Cuine S."/>
            <person name="Li-Beisson Y."/>
            <person name="Delledonne M."/>
            <person name="Ballottari M."/>
        </authorList>
    </citation>
    <scope>NUCLEOTIDE SEQUENCE</scope>
    <source>
        <strain evidence="12">211/11P</strain>
        <tissue evidence="12">Whole cell</tissue>
    </source>
</reference>
<keyword evidence="13" id="KW-1185">Reference proteome</keyword>
<evidence type="ECO:0000256" key="5">
    <source>
        <dbReference type="ARBA" id="ARBA00022801"/>
    </source>
</evidence>
<feature type="domain" description="PPM-type phosphatase" evidence="11">
    <location>
        <begin position="149"/>
        <end position="437"/>
    </location>
</feature>
<feature type="region of interest" description="Disordered" evidence="10">
    <location>
        <begin position="894"/>
        <end position="914"/>
    </location>
</feature>
<keyword evidence="4" id="KW-0479">Metal-binding</keyword>
<proteinExistence type="inferred from homology"/>
<dbReference type="PANTHER" id="PTHR47992">
    <property type="entry name" value="PROTEIN PHOSPHATASE"/>
    <property type="match status" value="1"/>
</dbReference>
<dbReference type="InterPro" id="IPR015655">
    <property type="entry name" value="PP2C"/>
</dbReference>
<comment type="caution">
    <text evidence="12">The sequence shown here is derived from an EMBL/GenBank/DDBJ whole genome shotgun (WGS) entry which is preliminary data.</text>
</comment>
<keyword evidence="8" id="KW-0464">Manganese</keyword>
<dbReference type="PROSITE" id="PS51746">
    <property type="entry name" value="PPM_2"/>
    <property type="match status" value="1"/>
</dbReference>
<feature type="compositionally biased region" description="Low complexity" evidence="10">
    <location>
        <begin position="86"/>
        <end position="96"/>
    </location>
</feature>
<dbReference type="GO" id="GO:0004722">
    <property type="term" value="F:protein serine/threonine phosphatase activity"/>
    <property type="evidence" value="ECO:0007669"/>
    <property type="project" value="UniProtKB-EC"/>
</dbReference>
<evidence type="ECO:0000256" key="2">
    <source>
        <dbReference type="ARBA" id="ARBA00001946"/>
    </source>
</evidence>
<feature type="compositionally biased region" description="Low complexity" evidence="10">
    <location>
        <begin position="54"/>
        <end position="67"/>
    </location>
</feature>
<feature type="compositionally biased region" description="Low complexity" evidence="10">
    <location>
        <begin position="499"/>
        <end position="512"/>
    </location>
</feature>
<dbReference type="InterPro" id="IPR036457">
    <property type="entry name" value="PPM-type-like_dom_sf"/>
</dbReference>
<feature type="compositionally biased region" description="Polar residues" evidence="10">
    <location>
        <begin position="637"/>
        <end position="651"/>
    </location>
</feature>
<dbReference type="SUPFAM" id="SSF81606">
    <property type="entry name" value="PP2C-like"/>
    <property type="match status" value="1"/>
</dbReference>
<dbReference type="SMART" id="SM00332">
    <property type="entry name" value="PP2Cc"/>
    <property type="match status" value="1"/>
</dbReference>
<protein>
    <recommendedName>
        <fullName evidence="3">protein-serine/threonine phosphatase</fullName>
        <ecNumber evidence="3">3.1.3.16</ecNumber>
    </recommendedName>
</protein>
<dbReference type="CDD" id="cd00143">
    <property type="entry name" value="PP2Cc"/>
    <property type="match status" value="1"/>
</dbReference>
<feature type="region of interest" description="Disordered" evidence="10">
    <location>
        <begin position="54"/>
        <end position="102"/>
    </location>
</feature>
<dbReference type="AlphaFoldDB" id="A0A9D4TXQ1"/>
<evidence type="ECO:0000313" key="13">
    <source>
        <dbReference type="Proteomes" id="UP001055712"/>
    </source>
</evidence>
<dbReference type="OrthoDB" id="10264738at2759"/>
<evidence type="ECO:0000313" key="12">
    <source>
        <dbReference type="EMBL" id="KAI3437721.1"/>
    </source>
</evidence>
<feature type="region of interest" description="Disordered" evidence="10">
    <location>
        <begin position="637"/>
        <end position="656"/>
    </location>
</feature>
<evidence type="ECO:0000256" key="1">
    <source>
        <dbReference type="ARBA" id="ARBA00001936"/>
    </source>
</evidence>
<dbReference type="PROSITE" id="PS01032">
    <property type="entry name" value="PPM_1"/>
    <property type="match status" value="1"/>
</dbReference>
<evidence type="ECO:0000256" key="10">
    <source>
        <dbReference type="SAM" id="MobiDB-lite"/>
    </source>
</evidence>
<sequence length="914" mass="96898">MTAQDDHKVRGGSALSIALGKVSPPASGLHKSSPVDSACSASSHRTLGWLSSSAGSQLASLSPSPAGDALAHASSAPEVRNKQRHQQQQQQQQQHKPQQHRRIPFLSCFGASGTEHDSDECQQVAISSSEVGIRPCFYWLESPAVNEEDRLVAEANARWLKSDCQDDAVVMERFGGQQHQLFAGVFDGHGPYGRNAAKFASTRLPQLLAAKLATARSERKRLAALRSAFLEVNASMREEQAAGFDASLSGTTACCALLVGRRVLVASSGDSRCLVARRDPSTGELEVLPLTWDAKPSQPDEHSRIVQSGGVVKQLLDEQGHRVGAYRVFRRGDDVLPGLAMSRSLGDLYAHSVGVSAEPILNTYTLGERDLFLILATDGLWDIMDNEEAADFVERYKGRRDAHVSCAEALTLEAQERWKALHEEAIVDDISCVILHTAGLPPAECQNSLPRPLARAASCNDEANELYVQWKVERERNPSNHKPQQYFKRLYGGEEGEQAAEQQAAGESAPAADVEASTTAPPCRVMQRPVTQPQPVAAAVSGRAAEEEAHSGGTPPSAGSCEGPLPPLSPFLGDPPQYTRTLQRSGSSSVSASSAAAAVASAGAVLPLRLPSCDVELSCLGGVLLPASDDFHLHSPHSSSYGDVGSENSEPSIRRGGAFSSTAWGELHRHSITVPQAIPLLQRQGSCDDGANAMSLPLEAMLRPVRKAYPSSSNMQYGQGCASYRGDASADTPRDSCDMERKVRGGMSRSLSHHRLHSTHASVSSLQSHSHSYAPSGMLSCRASSDLFGHGRRSHQEDRVLGSAMSSPSGESLLGLALSPQASPGPVASPYTRVHTPGTVAAALQYGRTVPPPPGLIADMVQRGARLGRTITDTAGLVEAALAVSEAGGCASGCSPAAVPGRRPPLESVCPPKD</sequence>
<accession>A0A9D4TXQ1</accession>
<dbReference type="Gene3D" id="3.60.40.10">
    <property type="entry name" value="PPM-type phosphatase domain"/>
    <property type="match status" value="1"/>
</dbReference>
<keyword evidence="6" id="KW-0460">Magnesium</keyword>
<name>A0A9D4TXQ1_CHLVU</name>
<evidence type="ECO:0000256" key="4">
    <source>
        <dbReference type="ARBA" id="ARBA00022723"/>
    </source>
</evidence>
<dbReference type="EMBL" id="SIDB01000001">
    <property type="protein sequence ID" value="KAI3437721.1"/>
    <property type="molecule type" value="Genomic_DNA"/>
</dbReference>
<dbReference type="Proteomes" id="UP001055712">
    <property type="component" value="Unassembled WGS sequence"/>
</dbReference>
<comment type="similarity">
    <text evidence="9">Belongs to the PP2C family.</text>
</comment>
<feature type="region of interest" description="Disordered" evidence="10">
    <location>
        <begin position="1"/>
        <end position="40"/>
    </location>
</feature>
<organism evidence="12 13">
    <name type="scientific">Chlorella vulgaris</name>
    <name type="common">Green alga</name>
    <dbReference type="NCBI Taxonomy" id="3077"/>
    <lineage>
        <taxon>Eukaryota</taxon>
        <taxon>Viridiplantae</taxon>
        <taxon>Chlorophyta</taxon>
        <taxon>core chlorophytes</taxon>
        <taxon>Trebouxiophyceae</taxon>
        <taxon>Chlorellales</taxon>
        <taxon>Chlorellaceae</taxon>
        <taxon>Chlorella clade</taxon>
        <taxon>Chlorella</taxon>
    </lineage>
</organism>
<evidence type="ECO:0000256" key="9">
    <source>
        <dbReference type="RuleBase" id="RU003465"/>
    </source>
</evidence>
<evidence type="ECO:0000256" key="3">
    <source>
        <dbReference type="ARBA" id="ARBA00013081"/>
    </source>
</evidence>
<evidence type="ECO:0000259" key="11">
    <source>
        <dbReference type="PROSITE" id="PS51746"/>
    </source>
</evidence>
<dbReference type="Pfam" id="PF00481">
    <property type="entry name" value="PP2C"/>
    <property type="match status" value="1"/>
</dbReference>
<dbReference type="EC" id="3.1.3.16" evidence="3"/>